<dbReference type="GeneTree" id="ENSGT00940000166554"/>
<sequence>MAKRYTVENVISMIMDGNSSDLEQLGEDEDEDDGEEEEWTPNATLTEGSSESSDEEDFRDETVKQTSAEVEGPTTTTQSTTTKQSAECKDKRKEYRWRKVEYEPPAVEFEECVEEASEERCEWTPYMYFKQFVTDEMLQEIADQTNLYSVLGMYTHMGLVQMPNVRAYWEMETKHPTVCDVMSRDRFLKFVSDDAKKDKLWKLRPWLQKLQEQFLCIPPEECHAVDEMMVPFKGKSHLCVYMPAKPHKWGFKIWASAGQSGFLYDFDVCQGAENPDKEKSDVGVTGDVVLKMTSTLPTGKNHKVFADNYFTSVPLLEHLNGRGIHYIGTVRMNRGRGSWDFRVNQDNNIIVRWCDNKAVNLLSSFIGIEPVGNVKRWDRKSKTHIMVPRPAIVEAYNKFMGGVDLLDMLSALYKFSFRSRRWYMYIWWHTVTVAVINAWNLFRRDQKKLEPQMKLMALRRFQASVGTSLTSAGKGRIKLPPDVRKDGTDHFPTWETRQRCKHCTGNHFSHAYCWKCKVHLCLNKDRNCFFAYHRAK</sequence>
<keyword evidence="5" id="KW-1185">Reference proteome</keyword>
<feature type="compositionally biased region" description="Acidic residues" evidence="1">
    <location>
        <begin position="24"/>
        <end position="39"/>
    </location>
</feature>
<reference evidence="4" key="2">
    <citation type="submission" date="2025-09" db="UniProtKB">
        <authorList>
            <consortium name="Ensembl"/>
        </authorList>
    </citation>
    <scope>IDENTIFICATION</scope>
</reference>
<organism evidence="4 5">
    <name type="scientific">Seriola dumerili</name>
    <name type="common">Greater amberjack</name>
    <name type="synonym">Caranx dumerili</name>
    <dbReference type="NCBI Taxonomy" id="41447"/>
    <lineage>
        <taxon>Eukaryota</taxon>
        <taxon>Metazoa</taxon>
        <taxon>Chordata</taxon>
        <taxon>Craniata</taxon>
        <taxon>Vertebrata</taxon>
        <taxon>Euteleostomi</taxon>
        <taxon>Actinopterygii</taxon>
        <taxon>Neopterygii</taxon>
        <taxon>Teleostei</taxon>
        <taxon>Neoteleostei</taxon>
        <taxon>Acanthomorphata</taxon>
        <taxon>Carangaria</taxon>
        <taxon>Carangiformes</taxon>
        <taxon>Carangidae</taxon>
        <taxon>Seriola</taxon>
    </lineage>
</organism>
<dbReference type="Proteomes" id="UP000261420">
    <property type="component" value="Unplaced"/>
</dbReference>
<dbReference type="Ensembl" id="ENSSDUT00000018178.1">
    <property type="protein sequence ID" value="ENSSDUP00000017853.1"/>
    <property type="gene ID" value="ENSSDUG00000013037.1"/>
</dbReference>
<keyword evidence="2" id="KW-0472">Membrane</keyword>
<dbReference type="Pfam" id="PF13843">
    <property type="entry name" value="DDE_Tnp_1_7"/>
    <property type="match status" value="1"/>
</dbReference>
<evidence type="ECO:0000313" key="4">
    <source>
        <dbReference type="Ensembl" id="ENSSDUP00000017853.1"/>
    </source>
</evidence>
<protein>
    <recommendedName>
        <fullName evidence="3">PiggyBac transposable element-derived protein domain-containing protein</fullName>
    </recommendedName>
</protein>
<dbReference type="OMA" id="IYIWWHT"/>
<evidence type="ECO:0000256" key="2">
    <source>
        <dbReference type="SAM" id="Phobius"/>
    </source>
</evidence>
<dbReference type="AlphaFoldDB" id="A0A3B4UI05"/>
<keyword evidence="2" id="KW-0812">Transmembrane</keyword>
<feature type="compositionally biased region" description="Low complexity" evidence="1">
    <location>
        <begin position="74"/>
        <end position="85"/>
    </location>
</feature>
<reference evidence="4" key="1">
    <citation type="submission" date="2025-08" db="UniProtKB">
        <authorList>
            <consortium name="Ensembl"/>
        </authorList>
    </citation>
    <scope>IDENTIFICATION</scope>
</reference>
<keyword evidence="2" id="KW-1133">Transmembrane helix</keyword>
<proteinExistence type="predicted"/>
<name>A0A3B4UI05_SERDU</name>
<evidence type="ECO:0000259" key="3">
    <source>
        <dbReference type="Pfam" id="PF13843"/>
    </source>
</evidence>
<dbReference type="PANTHER" id="PTHR47272:SF1">
    <property type="entry name" value="PIGGYBAC TRANSPOSABLE ELEMENT-DERIVED PROTEIN 3-LIKE"/>
    <property type="match status" value="1"/>
</dbReference>
<dbReference type="InterPro" id="IPR029526">
    <property type="entry name" value="PGBD"/>
</dbReference>
<evidence type="ECO:0000256" key="1">
    <source>
        <dbReference type="SAM" id="MobiDB-lite"/>
    </source>
</evidence>
<feature type="domain" description="PiggyBac transposable element-derived protein" evidence="3">
    <location>
        <begin position="124"/>
        <end position="439"/>
    </location>
</feature>
<evidence type="ECO:0000313" key="5">
    <source>
        <dbReference type="Proteomes" id="UP000261420"/>
    </source>
</evidence>
<feature type="transmembrane region" description="Helical" evidence="2">
    <location>
        <begin position="422"/>
        <end position="442"/>
    </location>
</feature>
<dbReference type="PANTHER" id="PTHR47272">
    <property type="entry name" value="DDE_TNP_1_7 DOMAIN-CONTAINING PROTEIN"/>
    <property type="match status" value="1"/>
</dbReference>
<feature type="region of interest" description="Disordered" evidence="1">
    <location>
        <begin position="13"/>
        <end position="87"/>
    </location>
</feature>
<accession>A0A3B4UI05</accession>